<accession>V4ABC8</accession>
<dbReference type="GO" id="GO:0016929">
    <property type="term" value="F:deSUMOylase activity"/>
    <property type="evidence" value="ECO:0007669"/>
    <property type="project" value="TreeGrafter"/>
</dbReference>
<dbReference type="EMBL" id="KB200521">
    <property type="protein sequence ID" value="ESP01304.1"/>
    <property type="molecule type" value="Genomic_DNA"/>
</dbReference>
<comment type="similarity">
    <text evidence="1">Belongs to the peptidase C48 family.</text>
</comment>
<protein>
    <recommendedName>
        <fullName evidence="5">Ubiquitin-like protease family profile domain-containing protein</fullName>
    </recommendedName>
</protein>
<proteinExistence type="inferred from homology"/>
<dbReference type="Proteomes" id="UP000030746">
    <property type="component" value="Unassembled WGS sequence"/>
</dbReference>
<dbReference type="OMA" id="QNDMPRF"/>
<evidence type="ECO:0000256" key="2">
    <source>
        <dbReference type="ARBA" id="ARBA00022670"/>
    </source>
</evidence>
<dbReference type="RefSeq" id="XP_009047938.1">
    <property type="nucleotide sequence ID" value="XM_009049690.1"/>
</dbReference>
<dbReference type="PANTHER" id="PTHR12606">
    <property type="entry name" value="SENTRIN/SUMO-SPECIFIC PROTEASE"/>
    <property type="match status" value="1"/>
</dbReference>
<evidence type="ECO:0000313" key="6">
    <source>
        <dbReference type="EMBL" id="ESP01304.1"/>
    </source>
</evidence>
<dbReference type="AlphaFoldDB" id="V4ABC8"/>
<dbReference type="GO" id="GO:0006508">
    <property type="term" value="P:proteolysis"/>
    <property type="evidence" value="ECO:0007669"/>
    <property type="project" value="UniProtKB-KW"/>
</dbReference>
<keyword evidence="4" id="KW-0788">Thiol protease</keyword>
<evidence type="ECO:0000256" key="1">
    <source>
        <dbReference type="ARBA" id="ARBA00005234"/>
    </source>
</evidence>
<dbReference type="InterPro" id="IPR038765">
    <property type="entry name" value="Papain-like_cys_pep_sf"/>
</dbReference>
<evidence type="ECO:0000256" key="3">
    <source>
        <dbReference type="ARBA" id="ARBA00022801"/>
    </source>
</evidence>
<feature type="domain" description="Ubiquitin-like protease family profile" evidence="5">
    <location>
        <begin position="1"/>
        <end position="97"/>
    </location>
</feature>
<keyword evidence="7" id="KW-1185">Reference proteome</keyword>
<keyword evidence="2" id="KW-0645">Protease</keyword>
<keyword evidence="3" id="KW-0378">Hydrolase</keyword>
<dbReference type="GO" id="GO:0005634">
    <property type="term" value="C:nucleus"/>
    <property type="evidence" value="ECO:0007669"/>
    <property type="project" value="TreeGrafter"/>
</dbReference>
<reference evidence="6 7" key="1">
    <citation type="journal article" date="2013" name="Nature">
        <title>Insights into bilaterian evolution from three spiralian genomes.</title>
        <authorList>
            <person name="Simakov O."/>
            <person name="Marletaz F."/>
            <person name="Cho S.J."/>
            <person name="Edsinger-Gonzales E."/>
            <person name="Havlak P."/>
            <person name="Hellsten U."/>
            <person name="Kuo D.H."/>
            <person name="Larsson T."/>
            <person name="Lv J."/>
            <person name="Arendt D."/>
            <person name="Savage R."/>
            <person name="Osoegawa K."/>
            <person name="de Jong P."/>
            <person name="Grimwood J."/>
            <person name="Chapman J.A."/>
            <person name="Shapiro H."/>
            <person name="Aerts A."/>
            <person name="Otillar R.P."/>
            <person name="Terry A.Y."/>
            <person name="Boore J.L."/>
            <person name="Grigoriev I.V."/>
            <person name="Lindberg D.R."/>
            <person name="Seaver E.C."/>
            <person name="Weisblat D.A."/>
            <person name="Putnam N.H."/>
            <person name="Rokhsar D.S."/>
        </authorList>
    </citation>
    <scope>NUCLEOTIDE SEQUENCE [LARGE SCALE GENOMIC DNA]</scope>
</reference>
<dbReference type="OrthoDB" id="6132600at2759"/>
<dbReference type="Gene3D" id="3.40.395.10">
    <property type="entry name" value="Adenoviral Proteinase, Chain A"/>
    <property type="match status" value="1"/>
</dbReference>
<evidence type="ECO:0000256" key="4">
    <source>
        <dbReference type="ARBA" id="ARBA00022807"/>
    </source>
</evidence>
<sequence>MFTDHNLLTYSKILIPIHTPHHWSLVVIYVDSKTIKYYDSVVHKKIGYQCMRKIRDFLLMLESIQPSNWIQIYENETTLQLNGYDCGVCTCMNAWLILERHSLKVRRQEIVKFRKLMISQINTFRL</sequence>
<dbReference type="SUPFAM" id="SSF54001">
    <property type="entry name" value="Cysteine proteinases"/>
    <property type="match status" value="1"/>
</dbReference>
<dbReference type="GeneID" id="20230754"/>
<dbReference type="GO" id="GO:0016926">
    <property type="term" value="P:protein desumoylation"/>
    <property type="evidence" value="ECO:0007669"/>
    <property type="project" value="TreeGrafter"/>
</dbReference>
<name>V4ABC8_LOTGI</name>
<dbReference type="CTD" id="20230754"/>
<dbReference type="PROSITE" id="PS50600">
    <property type="entry name" value="ULP_PROTEASE"/>
    <property type="match status" value="1"/>
</dbReference>
<dbReference type="PANTHER" id="PTHR12606:SF141">
    <property type="entry name" value="GH15225P-RELATED"/>
    <property type="match status" value="1"/>
</dbReference>
<dbReference type="STRING" id="225164.V4ABC8"/>
<dbReference type="Pfam" id="PF02902">
    <property type="entry name" value="Peptidase_C48"/>
    <property type="match status" value="1"/>
</dbReference>
<dbReference type="HOGENOM" id="CLU_024324_3_0_1"/>
<dbReference type="InterPro" id="IPR003653">
    <property type="entry name" value="Peptidase_C48_C"/>
</dbReference>
<evidence type="ECO:0000313" key="7">
    <source>
        <dbReference type="Proteomes" id="UP000030746"/>
    </source>
</evidence>
<organism evidence="6 7">
    <name type="scientific">Lottia gigantea</name>
    <name type="common">Giant owl limpet</name>
    <dbReference type="NCBI Taxonomy" id="225164"/>
    <lineage>
        <taxon>Eukaryota</taxon>
        <taxon>Metazoa</taxon>
        <taxon>Spiralia</taxon>
        <taxon>Lophotrochozoa</taxon>
        <taxon>Mollusca</taxon>
        <taxon>Gastropoda</taxon>
        <taxon>Patellogastropoda</taxon>
        <taxon>Lottioidea</taxon>
        <taxon>Lottiidae</taxon>
        <taxon>Lottia</taxon>
    </lineage>
</organism>
<dbReference type="KEGG" id="lgi:LOTGIDRAFT_111618"/>
<evidence type="ECO:0000259" key="5">
    <source>
        <dbReference type="PROSITE" id="PS50600"/>
    </source>
</evidence>
<gene>
    <name evidence="6" type="ORF">LOTGIDRAFT_111618</name>
</gene>